<dbReference type="PANTHER" id="PTHR34660:SF3">
    <property type="entry name" value="RRM DOMAIN-CONTAINING PROTEIN"/>
    <property type="match status" value="1"/>
</dbReference>
<feature type="compositionally biased region" description="Basic and acidic residues" evidence="1">
    <location>
        <begin position="214"/>
        <end position="233"/>
    </location>
</feature>
<dbReference type="PANTHER" id="PTHR34660">
    <property type="entry name" value="MYB-LIKE PROTEIN X"/>
    <property type="match status" value="1"/>
</dbReference>
<feature type="region of interest" description="Disordered" evidence="1">
    <location>
        <begin position="302"/>
        <end position="478"/>
    </location>
</feature>
<protein>
    <submittedName>
        <fullName evidence="2">Uncharacterized protein</fullName>
    </submittedName>
</protein>
<name>A0A6A6LEX2_HEVBR</name>
<feature type="compositionally biased region" description="Polar residues" evidence="1">
    <location>
        <begin position="244"/>
        <end position="260"/>
    </location>
</feature>
<feature type="compositionally biased region" description="Basic and acidic residues" evidence="1">
    <location>
        <begin position="118"/>
        <end position="203"/>
    </location>
</feature>
<organism evidence="2 3">
    <name type="scientific">Hevea brasiliensis</name>
    <name type="common">Para rubber tree</name>
    <name type="synonym">Siphonia brasiliensis</name>
    <dbReference type="NCBI Taxonomy" id="3981"/>
    <lineage>
        <taxon>Eukaryota</taxon>
        <taxon>Viridiplantae</taxon>
        <taxon>Streptophyta</taxon>
        <taxon>Embryophyta</taxon>
        <taxon>Tracheophyta</taxon>
        <taxon>Spermatophyta</taxon>
        <taxon>Magnoliopsida</taxon>
        <taxon>eudicotyledons</taxon>
        <taxon>Gunneridae</taxon>
        <taxon>Pentapetalae</taxon>
        <taxon>rosids</taxon>
        <taxon>fabids</taxon>
        <taxon>Malpighiales</taxon>
        <taxon>Euphorbiaceae</taxon>
        <taxon>Crotonoideae</taxon>
        <taxon>Micrandreae</taxon>
        <taxon>Hevea</taxon>
    </lineage>
</organism>
<accession>A0A6A6LEX2</accession>
<dbReference type="AlphaFoldDB" id="A0A6A6LEX2"/>
<dbReference type="Proteomes" id="UP000467840">
    <property type="component" value="Chromosome 4"/>
</dbReference>
<feature type="compositionally biased region" description="Basic and acidic residues" evidence="1">
    <location>
        <begin position="306"/>
        <end position="330"/>
    </location>
</feature>
<proteinExistence type="predicted"/>
<reference evidence="2 3" key="1">
    <citation type="journal article" date="2020" name="Mol. Plant">
        <title>The Chromosome-Based Rubber Tree Genome Provides New Insights into Spurge Genome Evolution and Rubber Biosynthesis.</title>
        <authorList>
            <person name="Liu J."/>
            <person name="Shi C."/>
            <person name="Shi C.C."/>
            <person name="Li W."/>
            <person name="Zhang Q.J."/>
            <person name="Zhang Y."/>
            <person name="Li K."/>
            <person name="Lu H.F."/>
            <person name="Shi C."/>
            <person name="Zhu S.T."/>
            <person name="Xiao Z.Y."/>
            <person name="Nan H."/>
            <person name="Yue Y."/>
            <person name="Zhu X.G."/>
            <person name="Wu Y."/>
            <person name="Hong X.N."/>
            <person name="Fan G.Y."/>
            <person name="Tong Y."/>
            <person name="Zhang D."/>
            <person name="Mao C.L."/>
            <person name="Liu Y.L."/>
            <person name="Hao S.J."/>
            <person name="Liu W.Q."/>
            <person name="Lv M.Q."/>
            <person name="Zhang H.B."/>
            <person name="Liu Y."/>
            <person name="Hu-Tang G.R."/>
            <person name="Wang J.P."/>
            <person name="Wang J.H."/>
            <person name="Sun Y.H."/>
            <person name="Ni S.B."/>
            <person name="Chen W.B."/>
            <person name="Zhang X.C."/>
            <person name="Jiao Y.N."/>
            <person name="Eichler E.E."/>
            <person name="Li G.H."/>
            <person name="Liu X."/>
            <person name="Gao L.Z."/>
        </authorList>
    </citation>
    <scope>NUCLEOTIDE SEQUENCE [LARGE SCALE GENOMIC DNA]</scope>
    <source>
        <strain evidence="3">cv. GT1</strain>
        <tissue evidence="2">Leaf</tissue>
    </source>
</reference>
<comment type="caution">
    <text evidence="2">The sequence shown here is derived from an EMBL/GenBank/DDBJ whole genome shotgun (WGS) entry which is preliminary data.</text>
</comment>
<keyword evidence="3" id="KW-1185">Reference proteome</keyword>
<evidence type="ECO:0000256" key="1">
    <source>
        <dbReference type="SAM" id="MobiDB-lite"/>
    </source>
</evidence>
<evidence type="ECO:0000313" key="3">
    <source>
        <dbReference type="Proteomes" id="UP000467840"/>
    </source>
</evidence>
<dbReference type="EMBL" id="JAAGAX010000010">
    <property type="protein sequence ID" value="KAF2299972.1"/>
    <property type="molecule type" value="Genomic_DNA"/>
</dbReference>
<feature type="region of interest" description="Disordered" evidence="1">
    <location>
        <begin position="118"/>
        <end position="273"/>
    </location>
</feature>
<evidence type="ECO:0000313" key="2">
    <source>
        <dbReference type="EMBL" id="KAF2299972.1"/>
    </source>
</evidence>
<feature type="compositionally biased region" description="Basic and acidic residues" evidence="1">
    <location>
        <begin position="262"/>
        <end position="273"/>
    </location>
</feature>
<sequence>MKGESVMQRIEKRGLRKGFLILEQSGEWAIFQGIGVLGVEYYYSRFDLVEVVATFDINCVSQSLLFYSESILVKDTKGLVDFGISVVGRDQEVHGAVLKQEMNAGTWWMDRSIVTGKGQREEAEEREKNREKKEGKDKEKREKDRTDGKHRDKKEKKEKQRDKKEKDRDKDRDKISASDEKRLPGKSEHKNEDRTPDEKKLPGKSDVNGGEIFIQKEKERGVDRKSILGEKKFASQLSGYGERVSQNSHLTGQPKESNFVQEVDRRTRDEVRGSRKQLVEKLISVDARKYEGMVGLVAKATGALTDNKEKNKKGDYRKLDGQGIRDESKFSGKAMAQSLPRTVQPIIDKKPTRPLENDIEKRIDGKDKSKPKEGDDRHRDKRKDKDKGKEGQGKDKEKKKEEKGREKNEHKNPEPNKVKENSKADLTDIHNAKASLLPKESIKSGLTEGNPRKRKESYKKDSLMVANDIKPSKMPGPISSHPFIENGKILETPQASIQFVSYKECKINGVIEAQALSISSTTQPPSMPISKSLLASAQADQVPKVSRKLPHPDSKYPSEVLKVPKMEKWCDFDDQEWLFEDRDSRLKKPKVGSFGVDETPQVWSEALQIESADVCALPYVIPY</sequence>
<gene>
    <name evidence="2" type="ORF">GH714_006500</name>
</gene>
<feature type="compositionally biased region" description="Basic and acidic residues" evidence="1">
    <location>
        <begin position="347"/>
        <end position="431"/>
    </location>
</feature>